<dbReference type="InterPro" id="IPR050942">
    <property type="entry name" value="F-box_BR-signaling"/>
</dbReference>
<dbReference type="Pfam" id="PF03478">
    <property type="entry name" value="Beta-prop_KIB1-4"/>
    <property type="match status" value="1"/>
</dbReference>
<dbReference type="PANTHER" id="PTHR44259:SF93">
    <property type="entry name" value="PROTEIN, PUTATIVE (DUF295)-RELATED"/>
    <property type="match status" value="1"/>
</dbReference>
<evidence type="ECO:0000259" key="1">
    <source>
        <dbReference type="Pfam" id="PF03478"/>
    </source>
</evidence>
<accession>A2Q5C1</accession>
<gene>
    <name evidence="2" type="ORF">MtrDRAFT_AC160924g9v1</name>
</gene>
<organism evidence="2">
    <name type="scientific">Medicago truncatula</name>
    <name type="common">Barrel medic</name>
    <name type="synonym">Medicago tribuloides</name>
    <dbReference type="NCBI Taxonomy" id="3880"/>
    <lineage>
        <taxon>Eukaryota</taxon>
        <taxon>Viridiplantae</taxon>
        <taxon>Streptophyta</taxon>
        <taxon>Embryophyta</taxon>
        <taxon>Tracheophyta</taxon>
        <taxon>Spermatophyta</taxon>
        <taxon>Magnoliopsida</taxon>
        <taxon>eudicotyledons</taxon>
        <taxon>Gunneridae</taxon>
        <taxon>Pentapetalae</taxon>
        <taxon>rosids</taxon>
        <taxon>fabids</taxon>
        <taxon>Fabales</taxon>
        <taxon>Fabaceae</taxon>
        <taxon>Papilionoideae</taxon>
        <taxon>50 kb inversion clade</taxon>
        <taxon>NPAAA clade</taxon>
        <taxon>Hologalegina</taxon>
        <taxon>IRL clade</taxon>
        <taxon>Trifolieae</taxon>
        <taxon>Medicago</taxon>
    </lineage>
</organism>
<dbReference type="PANTHER" id="PTHR44259">
    <property type="entry name" value="OS07G0183000 PROTEIN-RELATED"/>
    <property type="match status" value="1"/>
</dbReference>
<reference evidence="2" key="1">
    <citation type="submission" date="2005-05" db="EMBL/GenBank/DDBJ databases">
        <authorList>
            <person name="Town C.D."/>
        </authorList>
    </citation>
    <scope>NUCLEOTIDE SEQUENCE</scope>
</reference>
<name>A2Q5C1_MEDTR</name>
<reference evidence="2" key="2">
    <citation type="submission" date="2007-03" db="EMBL/GenBank/DDBJ databases">
        <authorList>
            <consortium name="The International Medicago Genome Annotation Group"/>
        </authorList>
    </citation>
    <scope>NUCLEOTIDE SEQUENCE</scope>
</reference>
<protein>
    <recommendedName>
        <fullName evidence="1">KIB1-4 beta-propeller domain-containing protein</fullName>
    </recommendedName>
</protein>
<evidence type="ECO:0000313" key="2">
    <source>
        <dbReference type="EMBL" id="ABN08821.1"/>
    </source>
</evidence>
<dbReference type="EMBL" id="AC160924">
    <property type="protein sequence ID" value="ABN08821.1"/>
    <property type="molecule type" value="Genomic_DNA"/>
</dbReference>
<sequence>MITIPPPMIMSVPIKSDSSRSLYSLLSHKEYSIQFSSIKFITCHGSSFGWLSLVHGNGSITLLNPFKYAIIPPISLPPLESPPLRYLQSVTLSADPIISPDDYVAVVIYNFGHIAFQRANQPFWIPIVTNLLHFNDVVFYKGMLVAETHSDTIQSFKFNTTPPPDRSNDPNFTYYEKITSTEYRARAQDYAGQTHLVKSLNGDIWMVKRYLIDIEKLSYGLDVYKLKLDTKSGKLVQMNMLKSLGDNILFIRYCGNSFSVSASCFSKLKKDSVYFLCESVPEDLGFGIYNVKDGSYQIQSLPLSFEQTQFSWALPQFQWD</sequence>
<proteinExistence type="predicted"/>
<dbReference type="AlphaFoldDB" id="A2Q5C1"/>
<feature type="domain" description="KIB1-4 beta-propeller" evidence="1">
    <location>
        <begin position="22"/>
        <end position="290"/>
    </location>
</feature>
<dbReference type="InterPro" id="IPR005174">
    <property type="entry name" value="KIB1-4_b-propeller"/>
</dbReference>